<organism evidence="2 3">
    <name type="scientific">Leptospira interrogans str. 2002000626</name>
    <dbReference type="NCBI Taxonomy" id="996803"/>
    <lineage>
        <taxon>Bacteria</taxon>
        <taxon>Pseudomonadati</taxon>
        <taxon>Spirochaetota</taxon>
        <taxon>Spirochaetia</taxon>
        <taxon>Leptospirales</taxon>
        <taxon>Leptospiraceae</taxon>
        <taxon>Leptospira</taxon>
    </lineage>
</organism>
<dbReference type="EMBL" id="AFJL02000158">
    <property type="protein sequence ID" value="EMY03960.1"/>
    <property type="molecule type" value="Genomic_DNA"/>
</dbReference>
<name>A0A829D4F1_LEPIR</name>
<dbReference type="Proteomes" id="UP000012329">
    <property type="component" value="Unassembled WGS sequence"/>
</dbReference>
<gene>
    <name evidence="2" type="ORF">LEP1GSC029_3577</name>
</gene>
<feature type="region of interest" description="Disordered" evidence="1">
    <location>
        <begin position="1"/>
        <end position="22"/>
    </location>
</feature>
<sequence>MQFRFEQGKNKMSELSKSGTDKKESHFIVLPEITHFKFLLP</sequence>
<evidence type="ECO:0000313" key="2">
    <source>
        <dbReference type="EMBL" id="EMY03960.1"/>
    </source>
</evidence>
<evidence type="ECO:0000256" key="1">
    <source>
        <dbReference type="SAM" id="MobiDB-lite"/>
    </source>
</evidence>
<reference evidence="2 3" key="1">
    <citation type="submission" date="2013-02" db="EMBL/GenBank/DDBJ databases">
        <authorList>
            <person name="Harkins D.M."/>
            <person name="Durkin A.S."/>
            <person name="Brinkac L.M."/>
            <person name="Haft D.H."/>
            <person name="Selengut J.D."/>
            <person name="Sanka R."/>
            <person name="DePew J."/>
            <person name="Purushe J."/>
            <person name="Whelen A.C."/>
            <person name="Vinetz J.M."/>
            <person name="Sutton G.G."/>
            <person name="Nierman W.C."/>
            <person name="Fouts D.E."/>
        </authorList>
    </citation>
    <scope>NUCLEOTIDE SEQUENCE [LARGE SCALE GENOMIC DNA]</scope>
    <source>
        <strain evidence="2 3">2002000626</strain>
    </source>
</reference>
<comment type="caution">
    <text evidence="2">The sequence shown here is derived from an EMBL/GenBank/DDBJ whole genome shotgun (WGS) entry which is preliminary data.</text>
</comment>
<proteinExistence type="predicted"/>
<protein>
    <submittedName>
        <fullName evidence="2">Uncharacterized protein</fullName>
    </submittedName>
</protein>
<evidence type="ECO:0000313" key="3">
    <source>
        <dbReference type="Proteomes" id="UP000012329"/>
    </source>
</evidence>
<dbReference type="AlphaFoldDB" id="A0A829D4F1"/>
<accession>A0A829D4F1</accession>